<sequence>MSESDNKLNMIYIFYMLDSKISLISLDNKKPKVLKGKLRSVNSKLRTLELESENNIRKIVNLDDIQKVNYEEINDRAFIVSEFNFDTSRNFSPPDLNDVRHASSTPTQTSPVFEPQFTSTSNIVIIKKQTDSCVYTWDKAPFMDPFFLLMRALKNPFVLVLS</sequence>
<protein>
    <submittedName>
        <fullName evidence="1">Uncharacterized protein</fullName>
    </submittedName>
</protein>
<dbReference type="EMBL" id="CP014205">
    <property type="protein sequence ID" value="AMQ83353.1"/>
    <property type="molecule type" value="Genomic_DNA"/>
</dbReference>
<reference evidence="1" key="1">
    <citation type="submission" date="2017-12" db="EMBL/GenBank/DDBJ databases">
        <title>Pseudomonas sp. MS586 complete sequence.</title>
        <authorList>
            <person name="Lu S."/>
            <person name="Deng P."/>
        </authorList>
    </citation>
    <scope>NUCLEOTIDE SEQUENCE</scope>
    <source>
        <strain evidence="1">MS586</strain>
    </source>
</reference>
<evidence type="ECO:0000313" key="1">
    <source>
        <dbReference type="EMBL" id="AMQ83353.1"/>
    </source>
</evidence>
<keyword evidence="2" id="KW-1185">Reference proteome</keyword>
<gene>
    <name evidence="1" type="ORF">AWU82_08555</name>
</gene>
<evidence type="ECO:0000313" key="2">
    <source>
        <dbReference type="Proteomes" id="UP000075187"/>
    </source>
</evidence>
<organism evidence="1 2">
    <name type="scientific">Pseudomonas glycinae</name>
    <dbReference type="NCBI Taxonomy" id="1785145"/>
    <lineage>
        <taxon>Bacteria</taxon>
        <taxon>Pseudomonadati</taxon>
        <taxon>Pseudomonadota</taxon>
        <taxon>Gammaproteobacteria</taxon>
        <taxon>Pseudomonadales</taxon>
        <taxon>Pseudomonadaceae</taxon>
        <taxon>Pseudomonas</taxon>
    </lineage>
</organism>
<dbReference type="InterPro" id="IPR001611">
    <property type="entry name" value="Leu-rich_rpt"/>
</dbReference>
<dbReference type="PROSITE" id="PS51450">
    <property type="entry name" value="LRR"/>
    <property type="match status" value="1"/>
</dbReference>
<accession>A0ABN4MNZ9</accession>
<proteinExistence type="predicted"/>
<dbReference type="RefSeq" id="WP_064380166.1">
    <property type="nucleotide sequence ID" value="NZ_CP014205.2"/>
</dbReference>
<dbReference type="Proteomes" id="UP000075187">
    <property type="component" value="Chromosome"/>
</dbReference>
<name>A0ABN4MNZ9_9PSED</name>